<dbReference type="Gene3D" id="1.10.287.130">
    <property type="match status" value="1"/>
</dbReference>
<dbReference type="NCBIfam" id="TIGR00229">
    <property type="entry name" value="sensory_box"/>
    <property type="match status" value="1"/>
</dbReference>
<evidence type="ECO:0000256" key="4">
    <source>
        <dbReference type="ARBA" id="ARBA00022553"/>
    </source>
</evidence>
<accession>A0A8G2BDS9</accession>
<dbReference type="SUPFAM" id="SSF55785">
    <property type="entry name" value="PYP-like sensor domain (PAS domain)"/>
    <property type="match status" value="1"/>
</dbReference>
<dbReference type="InterPro" id="IPR035965">
    <property type="entry name" value="PAS-like_dom_sf"/>
</dbReference>
<dbReference type="InterPro" id="IPR036097">
    <property type="entry name" value="HisK_dim/P_sf"/>
</dbReference>
<evidence type="ECO:0000313" key="16">
    <source>
        <dbReference type="Proteomes" id="UP000198615"/>
    </source>
</evidence>
<dbReference type="GO" id="GO:0007234">
    <property type="term" value="P:osmosensory signaling via phosphorelay pathway"/>
    <property type="evidence" value="ECO:0007669"/>
    <property type="project" value="TreeGrafter"/>
</dbReference>
<evidence type="ECO:0000256" key="5">
    <source>
        <dbReference type="ARBA" id="ARBA00022679"/>
    </source>
</evidence>
<dbReference type="EC" id="2.7.13.3" evidence="3"/>
<evidence type="ECO:0000259" key="14">
    <source>
        <dbReference type="PROSITE" id="PS50112"/>
    </source>
</evidence>
<evidence type="ECO:0000256" key="1">
    <source>
        <dbReference type="ARBA" id="ARBA00000085"/>
    </source>
</evidence>
<evidence type="ECO:0000256" key="8">
    <source>
        <dbReference type="ARBA" id="ARBA00022777"/>
    </source>
</evidence>
<evidence type="ECO:0000256" key="11">
    <source>
        <dbReference type="ARBA" id="ARBA00023012"/>
    </source>
</evidence>
<dbReference type="RefSeq" id="WP_093147280.1">
    <property type="nucleotide sequence ID" value="NZ_FNBW01000001.1"/>
</dbReference>
<dbReference type="SUPFAM" id="SSF47384">
    <property type="entry name" value="Homodimeric domain of signal transducing histidine kinase"/>
    <property type="match status" value="1"/>
</dbReference>
<dbReference type="Gene3D" id="3.30.565.10">
    <property type="entry name" value="Histidine kinase-like ATPase, C-terminal domain"/>
    <property type="match status" value="1"/>
</dbReference>
<dbReference type="InterPro" id="IPR004358">
    <property type="entry name" value="Sig_transdc_His_kin-like_C"/>
</dbReference>
<comment type="catalytic activity">
    <reaction evidence="1">
        <text>ATP + protein L-histidine = ADP + protein N-phospho-L-histidine.</text>
        <dbReference type="EC" id="2.7.13.3"/>
    </reaction>
</comment>
<dbReference type="GO" id="GO:0005524">
    <property type="term" value="F:ATP binding"/>
    <property type="evidence" value="ECO:0007669"/>
    <property type="project" value="UniProtKB-KW"/>
</dbReference>
<comment type="caution">
    <text evidence="15">The sequence shown here is derived from an EMBL/GenBank/DDBJ whole genome shotgun (WGS) entry which is preliminary data.</text>
</comment>
<dbReference type="PANTHER" id="PTHR42878:SF7">
    <property type="entry name" value="SENSOR HISTIDINE KINASE GLRK"/>
    <property type="match status" value="1"/>
</dbReference>
<dbReference type="Gene3D" id="3.30.450.20">
    <property type="entry name" value="PAS domain"/>
    <property type="match status" value="1"/>
</dbReference>
<evidence type="ECO:0000256" key="3">
    <source>
        <dbReference type="ARBA" id="ARBA00012438"/>
    </source>
</evidence>
<dbReference type="InterPro" id="IPR003661">
    <property type="entry name" value="HisK_dim/P_dom"/>
</dbReference>
<dbReference type="SMART" id="SM00091">
    <property type="entry name" value="PAS"/>
    <property type="match status" value="1"/>
</dbReference>
<keyword evidence="6" id="KW-0812">Transmembrane</keyword>
<dbReference type="InterPro" id="IPR050351">
    <property type="entry name" value="BphY/WalK/GraS-like"/>
</dbReference>
<dbReference type="SMART" id="SM00387">
    <property type="entry name" value="HATPase_c"/>
    <property type="match status" value="1"/>
</dbReference>
<evidence type="ECO:0000313" key="15">
    <source>
        <dbReference type="EMBL" id="SDF04675.1"/>
    </source>
</evidence>
<gene>
    <name evidence="15" type="ORF">SAMN05660686_00023</name>
</gene>
<feature type="domain" description="Histidine kinase" evidence="13">
    <location>
        <begin position="137"/>
        <end position="349"/>
    </location>
</feature>
<dbReference type="CDD" id="cd00130">
    <property type="entry name" value="PAS"/>
    <property type="match status" value="1"/>
</dbReference>
<dbReference type="GO" id="GO:0000156">
    <property type="term" value="F:phosphorelay response regulator activity"/>
    <property type="evidence" value="ECO:0007669"/>
    <property type="project" value="TreeGrafter"/>
</dbReference>
<dbReference type="Pfam" id="PF00512">
    <property type="entry name" value="HisKA"/>
    <property type="match status" value="1"/>
</dbReference>
<dbReference type="PANTHER" id="PTHR42878">
    <property type="entry name" value="TWO-COMPONENT HISTIDINE KINASE"/>
    <property type="match status" value="1"/>
</dbReference>
<dbReference type="InterPro" id="IPR000014">
    <property type="entry name" value="PAS"/>
</dbReference>
<evidence type="ECO:0000256" key="2">
    <source>
        <dbReference type="ARBA" id="ARBA00004141"/>
    </source>
</evidence>
<protein>
    <recommendedName>
        <fullName evidence="3">histidine kinase</fullName>
        <ecNumber evidence="3">2.7.13.3</ecNumber>
    </recommendedName>
</protein>
<evidence type="ECO:0000256" key="9">
    <source>
        <dbReference type="ARBA" id="ARBA00022840"/>
    </source>
</evidence>
<dbReference type="PROSITE" id="PS50112">
    <property type="entry name" value="PAS"/>
    <property type="match status" value="1"/>
</dbReference>
<sequence length="354" mass="38940">MLEESRIATNTWRVSPDLMCIIDRDGCFAAVNPAWTATLGWAEDEIVGQPYLHFLHAGDVDRSNGAFEEVKSGKPVLRFENRYRTTDGDYRWFSWVAVPEGEHFYCIVRDVTDEKQRDEVIQAQRDEAMLREQFLAVLGHDLRNPLSSVISGVNLLLREEQSERSLQVLRHMQASGARMAELVTNMMDFARVRLGDGIGLERAVIPDFAGEAAEIVQEIQTAFDGTVIELTTDIRGEVYCDGPRIMQVLSNLLGNAVTHGDPGDPIQVDAVFSDGRLKISVCNSGQPIPASSLDTLYQPFFKGGSQSSPHGLGLGLFISSEIVSAHGGEIGVTCDEDIVCFNVDIPARKPGAGR</sequence>
<keyword evidence="11" id="KW-0902">Two-component regulatory system</keyword>
<dbReference type="Pfam" id="PF02518">
    <property type="entry name" value="HATPase_c"/>
    <property type="match status" value="1"/>
</dbReference>
<reference evidence="15 16" key="1">
    <citation type="submission" date="2016-10" db="EMBL/GenBank/DDBJ databases">
        <authorList>
            <person name="Varghese N."/>
            <person name="Submissions S."/>
        </authorList>
    </citation>
    <scope>NUCLEOTIDE SEQUENCE [LARGE SCALE GENOMIC DNA]</scope>
    <source>
        <strain evidence="15 16">DSM 18839</strain>
    </source>
</reference>
<dbReference type="InterPro" id="IPR036890">
    <property type="entry name" value="HATPase_C_sf"/>
</dbReference>
<dbReference type="InterPro" id="IPR005467">
    <property type="entry name" value="His_kinase_dom"/>
</dbReference>
<evidence type="ECO:0000256" key="7">
    <source>
        <dbReference type="ARBA" id="ARBA00022741"/>
    </source>
</evidence>
<keyword evidence="16" id="KW-1185">Reference proteome</keyword>
<proteinExistence type="predicted"/>
<keyword evidence="9" id="KW-0067">ATP-binding</keyword>
<keyword evidence="4" id="KW-0597">Phosphoprotein</keyword>
<keyword evidence="10" id="KW-1133">Transmembrane helix</keyword>
<evidence type="ECO:0000256" key="10">
    <source>
        <dbReference type="ARBA" id="ARBA00022989"/>
    </source>
</evidence>
<dbReference type="AlphaFoldDB" id="A0A8G2BDS9"/>
<dbReference type="GO" id="GO:0016020">
    <property type="term" value="C:membrane"/>
    <property type="evidence" value="ECO:0007669"/>
    <property type="project" value="UniProtKB-SubCell"/>
</dbReference>
<keyword evidence="5" id="KW-0808">Transferase</keyword>
<dbReference type="SMART" id="SM00388">
    <property type="entry name" value="HisKA"/>
    <property type="match status" value="1"/>
</dbReference>
<evidence type="ECO:0000256" key="12">
    <source>
        <dbReference type="ARBA" id="ARBA00023136"/>
    </source>
</evidence>
<dbReference type="OrthoDB" id="9795133at2"/>
<keyword evidence="12" id="KW-0472">Membrane</keyword>
<dbReference type="GO" id="GO:0000155">
    <property type="term" value="F:phosphorelay sensor kinase activity"/>
    <property type="evidence" value="ECO:0007669"/>
    <property type="project" value="InterPro"/>
</dbReference>
<name>A0A8G2BDS9_9PROT</name>
<dbReference type="SUPFAM" id="SSF55874">
    <property type="entry name" value="ATPase domain of HSP90 chaperone/DNA topoisomerase II/histidine kinase"/>
    <property type="match status" value="1"/>
</dbReference>
<evidence type="ECO:0000256" key="6">
    <source>
        <dbReference type="ARBA" id="ARBA00022692"/>
    </source>
</evidence>
<organism evidence="15 16">
    <name type="scientific">Thalassobaculum litoreum DSM 18839</name>
    <dbReference type="NCBI Taxonomy" id="1123362"/>
    <lineage>
        <taxon>Bacteria</taxon>
        <taxon>Pseudomonadati</taxon>
        <taxon>Pseudomonadota</taxon>
        <taxon>Alphaproteobacteria</taxon>
        <taxon>Rhodospirillales</taxon>
        <taxon>Thalassobaculaceae</taxon>
        <taxon>Thalassobaculum</taxon>
    </lineage>
</organism>
<feature type="domain" description="PAS" evidence="14">
    <location>
        <begin position="21"/>
        <end position="74"/>
    </location>
</feature>
<dbReference type="Pfam" id="PF08448">
    <property type="entry name" value="PAS_4"/>
    <property type="match status" value="1"/>
</dbReference>
<dbReference type="Proteomes" id="UP000198615">
    <property type="component" value="Unassembled WGS sequence"/>
</dbReference>
<dbReference type="PROSITE" id="PS50109">
    <property type="entry name" value="HIS_KIN"/>
    <property type="match status" value="1"/>
</dbReference>
<keyword evidence="8 15" id="KW-0418">Kinase</keyword>
<comment type="subcellular location">
    <subcellularLocation>
        <location evidence="2">Membrane</location>
        <topology evidence="2">Multi-pass membrane protein</topology>
    </subcellularLocation>
</comment>
<dbReference type="GO" id="GO:0030295">
    <property type="term" value="F:protein kinase activator activity"/>
    <property type="evidence" value="ECO:0007669"/>
    <property type="project" value="TreeGrafter"/>
</dbReference>
<dbReference type="PRINTS" id="PR00344">
    <property type="entry name" value="BCTRLSENSOR"/>
</dbReference>
<keyword evidence="7" id="KW-0547">Nucleotide-binding</keyword>
<dbReference type="EMBL" id="FNBW01000001">
    <property type="protein sequence ID" value="SDF04675.1"/>
    <property type="molecule type" value="Genomic_DNA"/>
</dbReference>
<dbReference type="CDD" id="cd00082">
    <property type="entry name" value="HisKA"/>
    <property type="match status" value="1"/>
</dbReference>
<dbReference type="InterPro" id="IPR003594">
    <property type="entry name" value="HATPase_dom"/>
</dbReference>
<dbReference type="CDD" id="cd00075">
    <property type="entry name" value="HATPase"/>
    <property type="match status" value="1"/>
</dbReference>
<dbReference type="InterPro" id="IPR013656">
    <property type="entry name" value="PAS_4"/>
</dbReference>
<evidence type="ECO:0000259" key="13">
    <source>
        <dbReference type="PROSITE" id="PS50109"/>
    </source>
</evidence>